<evidence type="ECO:0000313" key="10">
    <source>
        <dbReference type="EMBL" id="MBZ9777335.1"/>
    </source>
</evidence>
<evidence type="ECO:0000259" key="9">
    <source>
        <dbReference type="Pfam" id="PF00881"/>
    </source>
</evidence>
<evidence type="ECO:0000256" key="7">
    <source>
        <dbReference type="ARBA" id="ARBA00023027"/>
    </source>
</evidence>
<evidence type="ECO:0000256" key="5">
    <source>
        <dbReference type="ARBA" id="ARBA00022857"/>
    </source>
</evidence>
<evidence type="ECO:0000313" key="11">
    <source>
        <dbReference type="Proteomes" id="UP001199314"/>
    </source>
</evidence>
<keyword evidence="6 8" id="KW-0560">Oxidoreductase</keyword>
<dbReference type="InterPro" id="IPR026021">
    <property type="entry name" value="YdjA-like"/>
</dbReference>
<comment type="caution">
    <text evidence="10">The sequence shown here is derived from an EMBL/GenBank/DDBJ whole genome shotgun (WGS) entry which is preliminary data.</text>
</comment>
<dbReference type="RefSeq" id="WP_224459719.1">
    <property type="nucleotide sequence ID" value="NZ_JAIQZE010000001.1"/>
</dbReference>
<comment type="cofactor">
    <cofactor evidence="1 8">
        <name>FMN</name>
        <dbReference type="ChEBI" id="CHEBI:58210"/>
    </cofactor>
</comment>
<dbReference type="EMBL" id="JAIQZE010000001">
    <property type="protein sequence ID" value="MBZ9777335.1"/>
    <property type="molecule type" value="Genomic_DNA"/>
</dbReference>
<dbReference type="SUPFAM" id="SSF55469">
    <property type="entry name" value="FMN-dependent nitroreductase-like"/>
    <property type="match status" value="1"/>
</dbReference>
<evidence type="ECO:0000256" key="8">
    <source>
        <dbReference type="PIRNR" id="PIRNR000232"/>
    </source>
</evidence>
<dbReference type="Gene3D" id="3.40.109.10">
    <property type="entry name" value="NADH Oxidase"/>
    <property type="match status" value="1"/>
</dbReference>
<sequence length="186" mass="21420">MDIFELIEKRRSVFPKQYNDEPILKDELDKILATANWAPNHKKTEPWRFKVIQGDSKLKLANFLADKNAELEGKPSSFKRKKIVSKFEESHSVIAICMQRSPKGKPPEWEEVSAVAMAVQNMWLACTELNIGAYWSSPSYKDLVSDFFNLNEGESCLGFFYMGKYNGELEEGERKSSIEAKVEYYS</sequence>
<dbReference type="InterPro" id="IPR029479">
    <property type="entry name" value="Nitroreductase"/>
</dbReference>
<name>A0ABS7XEG8_9FLAO</name>
<dbReference type="PANTHER" id="PTHR43821:SF1">
    <property type="entry name" value="NAD(P)H NITROREDUCTASE YDJA-RELATED"/>
    <property type="match status" value="1"/>
</dbReference>
<evidence type="ECO:0000256" key="1">
    <source>
        <dbReference type="ARBA" id="ARBA00001917"/>
    </source>
</evidence>
<dbReference type="InterPro" id="IPR000415">
    <property type="entry name" value="Nitroreductase-like"/>
</dbReference>
<keyword evidence="4 8" id="KW-0288">FMN</keyword>
<reference evidence="11" key="1">
    <citation type="submission" date="2023-07" db="EMBL/GenBank/DDBJ databases">
        <title>Novel species isolated from saline lakes on Tibetan Plateau.</title>
        <authorList>
            <person name="Lu H."/>
        </authorList>
    </citation>
    <scope>NUCLEOTIDE SEQUENCE [LARGE SCALE GENOMIC DNA]</scope>
    <source>
        <strain evidence="11">CAK8W</strain>
    </source>
</reference>
<dbReference type="PIRSF" id="PIRSF000232">
    <property type="entry name" value="YdjA"/>
    <property type="match status" value="1"/>
</dbReference>
<evidence type="ECO:0000256" key="2">
    <source>
        <dbReference type="ARBA" id="ARBA00007118"/>
    </source>
</evidence>
<comment type="similarity">
    <text evidence="2 8">Belongs to the nitroreductase family.</text>
</comment>
<accession>A0ABS7XEG8</accession>
<feature type="domain" description="Nitroreductase" evidence="9">
    <location>
        <begin position="7"/>
        <end position="164"/>
    </location>
</feature>
<protein>
    <recommendedName>
        <fullName evidence="8">Putative NAD(P)H nitroreductase</fullName>
        <ecNumber evidence="8">1.-.-.-</ecNumber>
    </recommendedName>
</protein>
<dbReference type="PANTHER" id="PTHR43821">
    <property type="entry name" value="NAD(P)H NITROREDUCTASE YDJA-RELATED"/>
    <property type="match status" value="1"/>
</dbReference>
<dbReference type="CDD" id="cd02135">
    <property type="entry name" value="YdjA-like"/>
    <property type="match status" value="1"/>
</dbReference>
<dbReference type="Pfam" id="PF00881">
    <property type="entry name" value="Nitroreductase"/>
    <property type="match status" value="1"/>
</dbReference>
<dbReference type="InterPro" id="IPR052530">
    <property type="entry name" value="NAD(P)H_nitroreductase"/>
</dbReference>
<dbReference type="EC" id="1.-.-.-" evidence="8"/>
<proteinExistence type="inferred from homology"/>
<keyword evidence="7 8" id="KW-0520">NAD</keyword>
<keyword evidence="11" id="KW-1185">Reference proteome</keyword>
<evidence type="ECO:0000256" key="6">
    <source>
        <dbReference type="ARBA" id="ARBA00023002"/>
    </source>
</evidence>
<keyword evidence="5 8" id="KW-0521">NADP</keyword>
<evidence type="ECO:0000256" key="4">
    <source>
        <dbReference type="ARBA" id="ARBA00022643"/>
    </source>
</evidence>
<organism evidence="10 11">
    <name type="scientific">Psychroflexus longus</name>
    <dbReference type="NCBI Taxonomy" id="2873596"/>
    <lineage>
        <taxon>Bacteria</taxon>
        <taxon>Pseudomonadati</taxon>
        <taxon>Bacteroidota</taxon>
        <taxon>Flavobacteriia</taxon>
        <taxon>Flavobacteriales</taxon>
        <taxon>Flavobacteriaceae</taxon>
        <taxon>Psychroflexus</taxon>
    </lineage>
</organism>
<dbReference type="Proteomes" id="UP001199314">
    <property type="component" value="Unassembled WGS sequence"/>
</dbReference>
<evidence type="ECO:0000256" key="3">
    <source>
        <dbReference type="ARBA" id="ARBA00022630"/>
    </source>
</evidence>
<gene>
    <name evidence="10" type="ORF">LB452_00230</name>
</gene>
<keyword evidence="3 8" id="KW-0285">Flavoprotein</keyword>